<dbReference type="PANTHER" id="PTHR43798">
    <property type="entry name" value="MONOACYLGLYCEROL LIPASE"/>
    <property type="match status" value="1"/>
</dbReference>
<feature type="domain" description="AB hydrolase-1" evidence="1">
    <location>
        <begin position="31"/>
        <end position="287"/>
    </location>
</feature>
<keyword evidence="3" id="KW-1185">Reference proteome</keyword>
<dbReference type="GO" id="GO:0016020">
    <property type="term" value="C:membrane"/>
    <property type="evidence" value="ECO:0007669"/>
    <property type="project" value="TreeGrafter"/>
</dbReference>
<evidence type="ECO:0000313" key="2">
    <source>
        <dbReference type="EMBL" id="EOD61179.1"/>
    </source>
</evidence>
<dbReference type="SUPFAM" id="SSF53474">
    <property type="entry name" value="alpha/beta-Hydrolases"/>
    <property type="match status" value="1"/>
</dbReference>
<dbReference type="InterPro" id="IPR050266">
    <property type="entry name" value="AB_hydrolase_sf"/>
</dbReference>
<sequence length="292" mass="31710">MPVIEPPQGRTFTVAGRRLLLDRAGTGGPPVVLLPGAGLVGLDYLNVHTAVAEFTTSVLYDRAGTGWSDPVALPRTAAEVATELRDLLRAAEVEGPYVLAAHSLGAAYARRFTQLFPADVAGLLLLDPGHEDLFAHLPAEAAELNERMKQAAADMPDLTEAQLRAARAQYAELFAKWPSDVREKLVEHHLTTWRTVLDETKDEDDVHAELRAGGALPDVPLIVLTAMGRNPYWAQFGSEELIAAAQRGIRDLHASIAAAVPRGEHRVLDDAAHQFLHIQREDAVVQAIRDLS</sequence>
<dbReference type="Gene3D" id="3.40.50.1820">
    <property type="entry name" value="alpha/beta hydrolase"/>
    <property type="match status" value="1"/>
</dbReference>
<dbReference type="Pfam" id="PF12697">
    <property type="entry name" value="Abhydrolase_6"/>
    <property type="match status" value="1"/>
</dbReference>
<dbReference type="InterPro" id="IPR000073">
    <property type="entry name" value="AB_hydrolase_1"/>
</dbReference>
<keyword evidence="2" id="KW-0378">Hydrolase</keyword>
<evidence type="ECO:0000259" key="1">
    <source>
        <dbReference type="Pfam" id="PF12697"/>
    </source>
</evidence>
<comment type="caution">
    <text evidence="2">The sequence shown here is derived from an EMBL/GenBank/DDBJ whole genome shotgun (WGS) entry which is preliminary data.</text>
</comment>
<dbReference type="EMBL" id="AOUO01000696">
    <property type="protein sequence ID" value="EOD61179.1"/>
    <property type="molecule type" value="Genomic_DNA"/>
</dbReference>
<gene>
    <name evidence="2" type="ORF">H480_40405</name>
</gene>
<protein>
    <submittedName>
        <fullName evidence="2">Alpha/beta hydrolase fold protein</fullName>
    </submittedName>
</protein>
<dbReference type="OrthoDB" id="7185741at2"/>
<dbReference type="PANTHER" id="PTHR43798:SF33">
    <property type="entry name" value="HYDROLASE, PUTATIVE (AFU_ORTHOLOGUE AFUA_2G14860)-RELATED"/>
    <property type="match status" value="1"/>
</dbReference>
<reference evidence="2 3" key="1">
    <citation type="submission" date="2013-02" db="EMBL/GenBank/DDBJ databases">
        <title>Draft genome sequence of Amycolatopsis vancoresmycina strain DSM 44592T.</title>
        <authorList>
            <person name="Kumar S."/>
            <person name="Kaur N."/>
            <person name="Kaur C."/>
            <person name="Raghava G.P.S."/>
            <person name="Mayilraj S."/>
        </authorList>
    </citation>
    <scope>NUCLEOTIDE SEQUENCE [LARGE SCALE GENOMIC DNA]</scope>
    <source>
        <strain evidence="2 3">DSM 44592</strain>
    </source>
</reference>
<dbReference type="GO" id="GO:0016787">
    <property type="term" value="F:hydrolase activity"/>
    <property type="evidence" value="ECO:0007669"/>
    <property type="project" value="UniProtKB-KW"/>
</dbReference>
<accession>R1HS83</accession>
<dbReference type="PATRIC" id="fig|1292037.4.peg.7572"/>
<proteinExistence type="predicted"/>
<dbReference type="InterPro" id="IPR029058">
    <property type="entry name" value="AB_hydrolase_fold"/>
</dbReference>
<name>R1HS83_9PSEU</name>
<dbReference type="AlphaFoldDB" id="R1HS83"/>
<dbReference type="RefSeq" id="WP_004561267.1">
    <property type="nucleotide sequence ID" value="NZ_AOUO01000696.1"/>
</dbReference>
<evidence type="ECO:0000313" key="3">
    <source>
        <dbReference type="Proteomes" id="UP000014139"/>
    </source>
</evidence>
<dbReference type="Proteomes" id="UP000014139">
    <property type="component" value="Unassembled WGS sequence"/>
</dbReference>
<organism evidence="2 3">
    <name type="scientific">Amycolatopsis vancoresmycina DSM 44592</name>
    <dbReference type="NCBI Taxonomy" id="1292037"/>
    <lineage>
        <taxon>Bacteria</taxon>
        <taxon>Bacillati</taxon>
        <taxon>Actinomycetota</taxon>
        <taxon>Actinomycetes</taxon>
        <taxon>Pseudonocardiales</taxon>
        <taxon>Pseudonocardiaceae</taxon>
        <taxon>Amycolatopsis</taxon>
    </lineage>
</organism>
<dbReference type="eggNOG" id="COG2267">
    <property type="taxonomic scope" value="Bacteria"/>
</dbReference>